<name>A0AAD5RQJ1_9PEZI</name>
<comment type="similarity">
    <text evidence="2">Belongs to the NAD(P)-dependent epimerase/dehydratase family. Dihydroflavonol-4-reductase subfamily.</text>
</comment>
<dbReference type="PANTHER" id="PTHR10366:SF564">
    <property type="entry name" value="STEROL-4-ALPHA-CARBOXYLATE 3-DEHYDROGENASE, DECARBOXYLATING"/>
    <property type="match status" value="1"/>
</dbReference>
<comment type="caution">
    <text evidence="4">The sequence shown here is derived from an EMBL/GenBank/DDBJ whole genome shotgun (WGS) entry which is preliminary data.</text>
</comment>
<proteinExistence type="inferred from homology"/>
<evidence type="ECO:0000259" key="3">
    <source>
        <dbReference type="Pfam" id="PF01370"/>
    </source>
</evidence>
<evidence type="ECO:0000256" key="2">
    <source>
        <dbReference type="ARBA" id="ARBA00023445"/>
    </source>
</evidence>
<dbReference type="PANTHER" id="PTHR10366">
    <property type="entry name" value="NAD DEPENDENT EPIMERASE/DEHYDRATASE"/>
    <property type="match status" value="1"/>
</dbReference>
<reference evidence="4" key="1">
    <citation type="submission" date="2022-07" db="EMBL/GenBank/DDBJ databases">
        <title>Draft genome sequence of Zalerion maritima ATCC 34329, a (micro)plastics degrading marine fungus.</title>
        <authorList>
            <person name="Paco A."/>
            <person name="Goncalves M.F.M."/>
            <person name="Rocha-Santos T.A.P."/>
            <person name="Alves A."/>
        </authorList>
    </citation>
    <scope>NUCLEOTIDE SEQUENCE</scope>
    <source>
        <strain evidence="4">ATCC 34329</strain>
    </source>
</reference>
<evidence type="ECO:0000256" key="1">
    <source>
        <dbReference type="ARBA" id="ARBA00023002"/>
    </source>
</evidence>
<dbReference type="Pfam" id="PF01370">
    <property type="entry name" value="Epimerase"/>
    <property type="match status" value="1"/>
</dbReference>
<dbReference type="SUPFAM" id="SSF51735">
    <property type="entry name" value="NAD(P)-binding Rossmann-fold domains"/>
    <property type="match status" value="1"/>
</dbReference>
<dbReference type="InterPro" id="IPR036291">
    <property type="entry name" value="NAD(P)-bd_dom_sf"/>
</dbReference>
<feature type="domain" description="NAD-dependent epimerase/dehydratase" evidence="3">
    <location>
        <begin position="20"/>
        <end position="285"/>
    </location>
</feature>
<keyword evidence="5" id="KW-1185">Reference proteome</keyword>
<dbReference type="EMBL" id="JAKWBI020000167">
    <property type="protein sequence ID" value="KAJ2900741.1"/>
    <property type="molecule type" value="Genomic_DNA"/>
</dbReference>
<dbReference type="InterPro" id="IPR050425">
    <property type="entry name" value="NAD(P)_dehydrat-like"/>
</dbReference>
<dbReference type="Proteomes" id="UP001201980">
    <property type="component" value="Unassembled WGS sequence"/>
</dbReference>
<evidence type="ECO:0000313" key="5">
    <source>
        <dbReference type="Proteomes" id="UP001201980"/>
    </source>
</evidence>
<dbReference type="Gene3D" id="3.40.50.720">
    <property type="entry name" value="NAD(P)-binding Rossmann-like Domain"/>
    <property type="match status" value="1"/>
</dbReference>
<dbReference type="GO" id="GO:0016616">
    <property type="term" value="F:oxidoreductase activity, acting on the CH-OH group of donors, NAD or NADP as acceptor"/>
    <property type="evidence" value="ECO:0007669"/>
    <property type="project" value="TreeGrafter"/>
</dbReference>
<dbReference type="AlphaFoldDB" id="A0AAD5RQJ1"/>
<gene>
    <name evidence="4" type="ORF">MKZ38_002277</name>
</gene>
<organism evidence="4 5">
    <name type="scientific">Zalerion maritima</name>
    <dbReference type="NCBI Taxonomy" id="339359"/>
    <lineage>
        <taxon>Eukaryota</taxon>
        <taxon>Fungi</taxon>
        <taxon>Dikarya</taxon>
        <taxon>Ascomycota</taxon>
        <taxon>Pezizomycotina</taxon>
        <taxon>Sordariomycetes</taxon>
        <taxon>Lulworthiomycetidae</taxon>
        <taxon>Lulworthiales</taxon>
        <taxon>Lulworthiaceae</taxon>
        <taxon>Zalerion</taxon>
    </lineage>
</organism>
<dbReference type="InterPro" id="IPR001509">
    <property type="entry name" value="Epimerase_deHydtase"/>
</dbReference>
<accession>A0AAD5RQJ1</accession>
<protein>
    <recommendedName>
        <fullName evidence="3">NAD-dependent epimerase/dehydratase domain-containing protein</fullName>
    </recommendedName>
</protein>
<evidence type="ECO:0000313" key="4">
    <source>
        <dbReference type="EMBL" id="KAJ2900741.1"/>
    </source>
</evidence>
<keyword evidence="1" id="KW-0560">Oxidoreductase</keyword>
<sequence>MGNLRQTWAFSNFTARGIDGGSGFIAWHILTKLLDEGYDVVLTVRTSAKGDAILQHLPEGKRRLVSYALVDEIAKEDAFDEVIRSHPNLTYVIHTASPVFQGAADIVASIISPAINGATGILKSVHKYGSSVSRVVLTSSTAAVVAPGASKVFTEDHWAPHTLEKALAGEGSAYSTSKVSIPSQTPLLAEKAAWDFMRKAAPPPSFTLTVINNTWTFGPIAPFVASLSSVNMSNAGVRDLVAGVFRSGLPPTAPVFTWVDVRDVATAHVLSLTNPEAPGKRFVIAAGDFSNKTVCEIVRKRCPEVEAQLPPVDGDADDIGDQTVRLGNARSRAVLGMSYLGLEESIGDTVRSLVRLVEK</sequence>